<feature type="domain" description="Aminotransferase class I/classII large" evidence="5">
    <location>
        <begin position="51"/>
        <end position="411"/>
    </location>
</feature>
<reference evidence="6" key="1">
    <citation type="submission" date="2017-07" db="EMBL/GenBank/DDBJ databases">
        <title>Isolation and whole genome analysis of endospore-forming bacteria from heroin.</title>
        <authorList>
            <person name="Kalinowski J."/>
            <person name="Ahrens B."/>
            <person name="Al-Dilaimi A."/>
            <person name="Winkler A."/>
            <person name="Wibberg D."/>
            <person name="Schleenbecker U."/>
            <person name="Ruckert C."/>
            <person name="Wolfel R."/>
            <person name="Grass G."/>
        </authorList>
    </citation>
    <scope>NUCLEOTIDE SEQUENCE [LARGE SCALE GENOMIC DNA]</scope>
    <source>
        <strain evidence="6">7537-G1</strain>
    </source>
</reference>
<dbReference type="InterPro" id="IPR050881">
    <property type="entry name" value="LL-DAP_aminotransferase"/>
</dbReference>
<evidence type="ECO:0000256" key="1">
    <source>
        <dbReference type="ARBA" id="ARBA00001933"/>
    </source>
</evidence>
<evidence type="ECO:0000259" key="5">
    <source>
        <dbReference type="Pfam" id="PF00155"/>
    </source>
</evidence>
<dbReference type="EC" id="2.6.1.-" evidence="4"/>
<dbReference type="InterPro" id="IPR004838">
    <property type="entry name" value="NHTrfase_class1_PyrdxlP-BS"/>
</dbReference>
<dbReference type="CDD" id="cd00609">
    <property type="entry name" value="AAT_like"/>
    <property type="match status" value="1"/>
</dbReference>
<evidence type="ECO:0000256" key="2">
    <source>
        <dbReference type="ARBA" id="ARBA00022576"/>
    </source>
</evidence>
<name>A0A268ETT7_9BACL</name>
<dbReference type="AlphaFoldDB" id="A0A268ETT7"/>
<dbReference type="Proteomes" id="UP000215596">
    <property type="component" value="Unassembled WGS sequence"/>
</dbReference>
<dbReference type="InterPro" id="IPR004839">
    <property type="entry name" value="Aminotransferase_I/II_large"/>
</dbReference>
<sequence length="423" mass="46428">MYNVKKKSGWGIVEQNRIKRTWRADKLSHVGSSIFAEVAQWRAESVQAGMDLIDLSIGSPDQGPSLAIREALAGEVLKEDQYRYPGTRGSEEFRQHVVAWMEHRFGVKVNPATQTLALMGSQDGLAHLAQAVCNPGDVAIVPNPGYPIYAGALAIAGVKPWYLPLKEENDFLPDLDSIPDEVWAEASFILLNFPGNPIAVSADLDFFEKLVALARKWNVLIVHDLAYSEMGFDGYRPISILQVPGADDIAVEFHSFSKSFNMAGCRIAFLVGNEEAVGALRDLKNNIDFGVFMPVQKAAVTAIQQAMSSTGDALYAGTLYEHRRDVLVEALAAEGWHVHKPKATMFVWARIPDTLRTGADAWTSRRFARELLLSAGVAVIPGDAFGSEGEGYVRIALVQDEEKLREAARRIGRFIREAAGSEG</sequence>
<dbReference type="PROSITE" id="PS00105">
    <property type="entry name" value="AA_TRANSFER_CLASS_1"/>
    <property type="match status" value="1"/>
</dbReference>
<comment type="cofactor">
    <cofactor evidence="1 4">
        <name>pyridoxal 5'-phosphate</name>
        <dbReference type="ChEBI" id="CHEBI:597326"/>
    </cofactor>
</comment>
<dbReference type="OrthoDB" id="9813612at2"/>
<dbReference type="SUPFAM" id="SSF53383">
    <property type="entry name" value="PLP-dependent transferases"/>
    <property type="match status" value="1"/>
</dbReference>
<comment type="similarity">
    <text evidence="4">Belongs to the class-I pyridoxal-phosphate-dependent aminotransferase family.</text>
</comment>
<accession>A0A268ETT7</accession>
<protein>
    <recommendedName>
        <fullName evidence="4">Aminotransferase</fullName>
        <ecNumber evidence="4">2.6.1.-</ecNumber>
    </recommendedName>
</protein>
<evidence type="ECO:0000313" key="6">
    <source>
        <dbReference type="EMBL" id="PAD76549.1"/>
    </source>
</evidence>
<keyword evidence="2 4" id="KW-0032">Aminotransferase</keyword>
<dbReference type="GO" id="GO:0030170">
    <property type="term" value="F:pyridoxal phosphate binding"/>
    <property type="evidence" value="ECO:0007669"/>
    <property type="project" value="InterPro"/>
</dbReference>
<dbReference type="Pfam" id="PF00155">
    <property type="entry name" value="Aminotran_1_2"/>
    <property type="match status" value="1"/>
</dbReference>
<dbReference type="InterPro" id="IPR015424">
    <property type="entry name" value="PyrdxlP-dep_Trfase"/>
</dbReference>
<proteinExistence type="inferred from homology"/>
<evidence type="ECO:0000256" key="4">
    <source>
        <dbReference type="RuleBase" id="RU000481"/>
    </source>
</evidence>
<dbReference type="PANTHER" id="PTHR42832">
    <property type="entry name" value="AMINO ACID AMINOTRANSFERASE"/>
    <property type="match status" value="1"/>
</dbReference>
<keyword evidence="3 4" id="KW-0808">Transferase</keyword>
<evidence type="ECO:0000256" key="3">
    <source>
        <dbReference type="ARBA" id="ARBA00022679"/>
    </source>
</evidence>
<gene>
    <name evidence="6" type="ORF">CHH67_11545</name>
</gene>
<dbReference type="Gene3D" id="3.40.640.10">
    <property type="entry name" value="Type I PLP-dependent aspartate aminotransferase-like (Major domain)"/>
    <property type="match status" value="1"/>
</dbReference>
<dbReference type="InterPro" id="IPR015422">
    <property type="entry name" value="PyrdxlP-dep_Trfase_small"/>
</dbReference>
<dbReference type="Gene3D" id="3.90.1150.10">
    <property type="entry name" value="Aspartate Aminotransferase, domain 1"/>
    <property type="match status" value="1"/>
</dbReference>
<dbReference type="InterPro" id="IPR015421">
    <property type="entry name" value="PyrdxlP-dep_Trfase_major"/>
</dbReference>
<dbReference type="PANTHER" id="PTHR42832:SF3">
    <property type="entry name" value="L-GLUTAMINE--4-(METHYLSULFANYL)-2-OXOBUTANOATE AMINOTRANSFERASE"/>
    <property type="match status" value="1"/>
</dbReference>
<dbReference type="GO" id="GO:0008483">
    <property type="term" value="F:transaminase activity"/>
    <property type="evidence" value="ECO:0007669"/>
    <property type="project" value="UniProtKB-KW"/>
</dbReference>
<dbReference type="EMBL" id="NPBY01000036">
    <property type="protein sequence ID" value="PAD76549.1"/>
    <property type="molecule type" value="Genomic_DNA"/>
</dbReference>
<organism evidence="6">
    <name type="scientific">Paenibacillus campinasensis</name>
    <dbReference type="NCBI Taxonomy" id="66347"/>
    <lineage>
        <taxon>Bacteria</taxon>
        <taxon>Bacillati</taxon>
        <taxon>Bacillota</taxon>
        <taxon>Bacilli</taxon>
        <taxon>Bacillales</taxon>
        <taxon>Paenibacillaceae</taxon>
        <taxon>Paenibacillus</taxon>
    </lineage>
</organism>
<comment type="caution">
    <text evidence="6">The sequence shown here is derived from an EMBL/GenBank/DDBJ whole genome shotgun (WGS) entry which is preliminary data.</text>
</comment>